<evidence type="ECO:0000313" key="1">
    <source>
        <dbReference type="EMBL" id="QOY53041.1"/>
    </source>
</evidence>
<sequence>MKNSLTTNYTKVSSATGSKIATGTATAISGILKDAKKHNIYVIAEQWTDDRLALAGLFLGDDATKATHSVMDNVNDRTIDYDLVKASSKKEVKNFINYHTKLMADTTIYIVKSTRDVQPSYEFIALGSTLNVSTIKEVPYDGMDNLYYLGTDRACFDFVSASAAEIAMAS</sequence>
<dbReference type="Proteomes" id="UP000593994">
    <property type="component" value="Chromosome"/>
</dbReference>
<dbReference type="EMBL" id="CP054492">
    <property type="protein sequence ID" value="QOY53041.1"/>
    <property type="molecule type" value="Genomic_DNA"/>
</dbReference>
<dbReference type="RefSeq" id="WP_194371710.1">
    <property type="nucleotide sequence ID" value="NZ_CP054492.1"/>
</dbReference>
<name>A0A7S7LX21_9BACT</name>
<accession>A0A7S7LX21</accession>
<dbReference type="AlphaFoldDB" id="A0A7S7LX21"/>
<keyword evidence="2" id="KW-1185">Reference proteome</keyword>
<protein>
    <submittedName>
        <fullName evidence="1">Uncharacterized protein</fullName>
    </submittedName>
</protein>
<proteinExistence type="predicted"/>
<evidence type="ECO:0000313" key="2">
    <source>
        <dbReference type="Proteomes" id="UP000593994"/>
    </source>
</evidence>
<reference evidence="1 2" key="1">
    <citation type="submission" date="2020-05" db="EMBL/GenBank/DDBJ databases">
        <title>Sulfurimonas marisnigri, sp. nov., and Sulfurimonas baltica, sp. nov., manganese oxide reducing chemolithoautotrophs of the class Epsilonproteobacteria isolated from the pelagic redoxclines of the Black and Baltic Seas and emended description of the genus Sulfurimonas.</title>
        <authorList>
            <person name="Henkel J.V."/>
            <person name="Laudan C."/>
            <person name="Werner J."/>
            <person name="Neu T."/>
            <person name="Plewe S."/>
            <person name="Sproer C."/>
            <person name="Bunk B."/>
            <person name="Schulz-Vogt H.N."/>
        </authorList>
    </citation>
    <scope>NUCLEOTIDE SEQUENCE [LARGE SCALE GENOMIC DNA]</scope>
    <source>
        <strain evidence="1 2">GD2</strain>
    </source>
</reference>
<gene>
    <name evidence="1" type="ORF">HUE88_04990</name>
</gene>
<dbReference type="KEGG" id="sbal:HUE88_04990"/>
<organism evidence="1 2">
    <name type="scientific">Candidatus Sulfurimonas baltica</name>
    <dbReference type="NCBI Taxonomy" id="2740404"/>
    <lineage>
        <taxon>Bacteria</taxon>
        <taxon>Pseudomonadati</taxon>
        <taxon>Campylobacterota</taxon>
        <taxon>Epsilonproteobacteria</taxon>
        <taxon>Campylobacterales</taxon>
        <taxon>Sulfurimonadaceae</taxon>
        <taxon>Sulfurimonas</taxon>
    </lineage>
</organism>